<accession>A0ABW3KI14</accession>
<keyword evidence="6 7" id="KW-0413">Isomerase</keyword>
<comment type="caution">
    <text evidence="9">The sequence shown here is derived from an EMBL/GenBank/DDBJ whole genome shotgun (WGS) entry which is preliminary data.</text>
</comment>
<feature type="binding site" evidence="7">
    <location>
        <position position="177"/>
    </location>
    <ligand>
        <name>substrate</name>
    </ligand>
</feature>
<keyword evidence="4 7" id="KW-0963">Cytoplasm</keyword>
<evidence type="ECO:0000256" key="8">
    <source>
        <dbReference type="RuleBase" id="RU363013"/>
    </source>
</evidence>
<sequence length="253" mass="26193">MTQSTRQTLVMGNWKLNGSKAMVAKLINALQTAATQHPAVAVAVCPPVLFLGQAQALLTDSPIALGAQDVDIHNEGAFTGENSAVMYTEFGVQYVLVGHSERRTLHGESNAMVAAKFATVQNAGLTPVLCIGETLAQFEANETQAVVERQLQEVISHCGIESFAKAVIAYEPVWAIGTGKTATPEIAQNVHAAIRTFLASLDATVAAKVQILYGGSVKGASAAGLFAMADIDGALVGGAALQADEFAAIISAG</sequence>
<dbReference type="HAMAP" id="MF_00147_B">
    <property type="entry name" value="TIM_B"/>
    <property type="match status" value="1"/>
</dbReference>
<keyword evidence="3 7" id="KW-0312">Gluconeogenesis</keyword>
<comment type="similarity">
    <text evidence="2 7 8">Belongs to the triosephosphate isomerase family.</text>
</comment>
<dbReference type="PANTHER" id="PTHR21139">
    <property type="entry name" value="TRIOSEPHOSPHATE ISOMERASE"/>
    <property type="match status" value="1"/>
</dbReference>
<dbReference type="InterPro" id="IPR000652">
    <property type="entry name" value="Triosephosphate_isomerase"/>
</dbReference>
<comment type="pathway">
    <text evidence="1">Carbohydrate metabolism; erythritol degradation.</text>
</comment>
<keyword evidence="5 7" id="KW-0324">Glycolysis</keyword>
<organism evidence="9 10">
    <name type="scientific">Oceanisphaera ostreae</name>
    <dbReference type="NCBI Taxonomy" id="914151"/>
    <lineage>
        <taxon>Bacteria</taxon>
        <taxon>Pseudomonadati</taxon>
        <taxon>Pseudomonadota</taxon>
        <taxon>Gammaproteobacteria</taxon>
        <taxon>Aeromonadales</taxon>
        <taxon>Aeromonadaceae</taxon>
        <taxon>Oceanisphaera</taxon>
    </lineage>
</organism>
<comment type="pathway">
    <text evidence="7 8">Carbohydrate degradation; glycolysis; D-glyceraldehyde 3-phosphate from glycerone phosphate: step 1/1.</text>
</comment>
<comment type="catalytic activity">
    <reaction evidence="7 8">
        <text>D-glyceraldehyde 3-phosphate = dihydroxyacetone phosphate</text>
        <dbReference type="Rhea" id="RHEA:18585"/>
        <dbReference type="ChEBI" id="CHEBI:57642"/>
        <dbReference type="ChEBI" id="CHEBI:59776"/>
        <dbReference type="EC" id="5.3.1.1"/>
    </reaction>
</comment>
<dbReference type="EC" id="5.3.1.1" evidence="7 8"/>
<dbReference type="InterPro" id="IPR035990">
    <property type="entry name" value="TIM_sf"/>
</dbReference>
<evidence type="ECO:0000256" key="7">
    <source>
        <dbReference type="HAMAP-Rule" id="MF_00147"/>
    </source>
</evidence>
<protein>
    <recommendedName>
        <fullName evidence="7 8">Triosephosphate isomerase</fullName>
        <shortName evidence="7">TIM</shortName>
        <shortName evidence="7">TPI</shortName>
        <ecNumber evidence="7 8">5.3.1.1</ecNumber>
    </recommendedName>
    <alternativeName>
        <fullName evidence="7">Triose-phosphate isomerase</fullName>
    </alternativeName>
</protein>
<evidence type="ECO:0000313" key="10">
    <source>
        <dbReference type="Proteomes" id="UP001597048"/>
    </source>
</evidence>
<gene>
    <name evidence="7 9" type="primary">tpiA</name>
    <name evidence="9" type="ORF">ACFQ1C_08670</name>
</gene>
<dbReference type="InterPro" id="IPR022896">
    <property type="entry name" value="TrioseP_Isoase_bac/euk"/>
</dbReference>
<dbReference type="GO" id="GO:0004807">
    <property type="term" value="F:triose-phosphate isomerase activity"/>
    <property type="evidence" value="ECO:0007669"/>
    <property type="project" value="UniProtKB-EC"/>
</dbReference>
<dbReference type="Gene3D" id="3.20.20.70">
    <property type="entry name" value="Aldolase class I"/>
    <property type="match status" value="1"/>
</dbReference>
<keyword evidence="10" id="KW-1185">Reference proteome</keyword>
<dbReference type="InterPro" id="IPR013785">
    <property type="entry name" value="Aldolase_TIM"/>
</dbReference>
<feature type="binding site" evidence="7">
    <location>
        <position position="216"/>
    </location>
    <ligand>
        <name>substrate</name>
    </ligand>
</feature>
<evidence type="ECO:0000256" key="5">
    <source>
        <dbReference type="ARBA" id="ARBA00023152"/>
    </source>
</evidence>
<evidence type="ECO:0000256" key="2">
    <source>
        <dbReference type="ARBA" id="ARBA00007422"/>
    </source>
</evidence>
<evidence type="ECO:0000313" key="9">
    <source>
        <dbReference type="EMBL" id="MFD1008224.1"/>
    </source>
</evidence>
<evidence type="ECO:0000256" key="1">
    <source>
        <dbReference type="ARBA" id="ARBA00004939"/>
    </source>
</evidence>
<comment type="subunit">
    <text evidence="7 8">Homodimer.</text>
</comment>
<comment type="subcellular location">
    <subcellularLocation>
        <location evidence="7 8">Cytoplasm</location>
    </subcellularLocation>
</comment>
<comment type="function">
    <text evidence="7">Involved in the gluconeogenesis. Catalyzes stereospecifically the conversion of dihydroxyacetone phosphate (DHAP) to D-glyceraldehyde-3-phosphate (G3P).</text>
</comment>
<proteinExistence type="inferred from homology"/>
<dbReference type="PANTHER" id="PTHR21139:SF42">
    <property type="entry name" value="TRIOSEPHOSPHATE ISOMERASE"/>
    <property type="match status" value="1"/>
</dbReference>
<dbReference type="Proteomes" id="UP001597048">
    <property type="component" value="Unassembled WGS sequence"/>
</dbReference>
<feature type="binding site" evidence="7">
    <location>
        <begin position="13"/>
        <end position="15"/>
    </location>
    <ligand>
        <name>substrate</name>
    </ligand>
</feature>
<feature type="binding site" evidence="7">
    <location>
        <begin position="237"/>
        <end position="238"/>
    </location>
    <ligand>
        <name>substrate</name>
    </ligand>
</feature>
<dbReference type="SUPFAM" id="SSF51351">
    <property type="entry name" value="Triosephosphate isomerase (TIM)"/>
    <property type="match status" value="1"/>
</dbReference>
<dbReference type="RefSeq" id="WP_379558207.1">
    <property type="nucleotide sequence ID" value="NZ_JBHTJS010000035.1"/>
</dbReference>
<dbReference type="PROSITE" id="PS51440">
    <property type="entry name" value="TIM_2"/>
    <property type="match status" value="1"/>
</dbReference>
<dbReference type="CDD" id="cd00311">
    <property type="entry name" value="TIM"/>
    <property type="match status" value="1"/>
</dbReference>
<evidence type="ECO:0000256" key="4">
    <source>
        <dbReference type="ARBA" id="ARBA00022490"/>
    </source>
</evidence>
<dbReference type="Pfam" id="PF00121">
    <property type="entry name" value="TIM"/>
    <property type="match status" value="1"/>
</dbReference>
<dbReference type="NCBIfam" id="TIGR00419">
    <property type="entry name" value="tim"/>
    <property type="match status" value="1"/>
</dbReference>
<name>A0ABW3KI14_9GAMM</name>
<evidence type="ECO:0000256" key="6">
    <source>
        <dbReference type="ARBA" id="ARBA00023235"/>
    </source>
</evidence>
<dbReference type="EMBL" id="JBHTJS010000035">
    <property type="protein sequence ID" value="MFD1008224.1"/>
    <property type="molecule type" value="Genomic_DNA"/>
</dbReference>
<dbReference type="InterPro" id="IPR020861">
    <property type="entry name" value="Triosephosphate_isomerase_AS"/>
</dbReference>
<dbReference type="PROSITE" id="PS00171">
    <property type="entry name" value="TIM_1"/>
    <property type="match status" value="1"/>
</dbReference>
<comment type="pathway">
    <text evidence="7 8">Carbohydrate biosynthesis; gluconeogenesis.</text>
</comment>
<feature type="active site" description="Proton acceptor" evidence="7">
    <location>
        <position position="171"/>
    </location>
</feature>
<feature type="active site" description="Electrophile" evidence="7">
    <location>
        <position position="99"/>
    </location>
</feature>
<reference evidence="10" key="1">
    <citation type="journal article" date="2019" name="Int. J. Syst. Evol. Microbiol.">
        <title>The Global Catalogue of Microorganisms (GCM) 10K type strain sequencing project: providing services to taxonomists for standard genome sequencing and annotation.</title>
        <authorList>
            <consortium name="The Broad Institute Genomics Platform"/>
            <consortium name="The Broad Institute Genome Sequencing Center for Infectious Disease"/>
            <person name="Wu L."/>
            <person name="Ma J."/>
        </authorList>
    </citation>
    <scope>NUCLEOTIDE SEQUENCE [LARGE SCALE GENOMIC DNA]</scope>
    <source>
        <strain evidence="10">CCUG 60525</strain>
    </source>
</reference>
<evidence type="ECO:0000256" key="3">
    <source>
        <dbReference type="ARBA" id="ARBA00022432"/>
    </source>
</evidence>